<dbReference type="EMBL" id="BAMV01000010">
    <property type="protein sequence ID" value="GAN60210.1"/>
    <property type="molecule type" value="Genomic_DNA"/>
</dbReference>
<dbReference type="InterPro" id="IPR013397">
    <property type="entry name" value="CRISPR-assoc_prot_Csy1"/>
</dbReference>
<gene>
    <name evidence="1" type="ORF">Abci_010_075</name>
    <name evidence="2" type="ORF">ACI01nite_08960</name>
</gene>
<protein>
    <submittedName>
        <fullName evidence="1">CRISPR-associated protein Cse1</fullName>
    </submittedName>
    <submittedName>
        <fullName evidence="2">Type I-F CRISPR-associated protein Csy1</fullName>
    </submittedName>
</protein>
<dbReference type="AlphaFoldDB" id="A0A0D6N3B4"/>
<evidence type="ECO:0000313" key="1">
    <source>
        <dbReference type="EMBL" id="GAN60210.1"/>
    </source>
</evidence>
<proteinExistence type="predicted"/>
<comment type="caution">
    <text evidence="1">The sequence shown here is derived from an EMBL/GenBank/DDBJ whole genome shotgun (WGS) entry which is preliminary data.</text>
</comment>
<evidence type="ECO:0000313" key="2">
    <source>
        <dbReference type="EMBL" id="GEL58294.1"/>
    </source>
</evidence>
<name>A0A0D6N3B4_9PROT</name>
<dbReference type="NCBIfam" id="TIGR02564">
    <property type="entry name" value="cas_Csy1"/>
    <property type="match status" value="1"/>
</dbReference>
<accession>A0A6N3SMM8</accession>
<reference evidence="2 4" key="2">
    <citation type="submission" date="2019-07" db="EMBL/GenBank/DDBJ databases">
        <title>Whole genome shotgun sequence of Acetobacter cibinongensis NBRC 16605.</title>
        <authorList>
            <person name="Hosoyama A."/>
            <person name="Uohara A."/>
            <person name="Ohji S."/>
            <person name="Ichikawa N."/>
        </authorList>
    </citation>
    <scope>NUCLEOTIDE SEQUENCE [LARGE SCALE GENOMIC DNA]</scope>
    <source>
        <strain evidence="2 4">NBRC 16605</strain>
    </source>
</reference>
<dbReference type="EMBL" id="BJVU01000002">
    <property type="protein sequence ID" value="GEL58294.1"/>
    <property type="molecule type" value="Genomic_DNA"/>
</dbReference>
<dbReference type="CDD" id="cd09735">
    <property type="entry name" value="Csy1_I-F"/>
    <property type="match status" value="1"/>
</dbReference>
<evidence type="ECO:0000313" key="4">
    <source>
        <dbReference type="Proteomes" id="UP000321891"/>
    </source>
</evidence>
<sequence length="438" mass="48934">MQQLSIRARAFQQAIATFITTRRDEKLKNEAEDSPAAAKYDYAMWLEDAARRVAQIQGATHAAKATHSSSGGSSLYIRPDDLPKRKEIGSHSLGSHFAVDVVGNAAALDVFKFLKTTVDNKTLLAWAEAGDPDFKAALSPDAQQAQSWITAFAGLVTSRENFNSHALMKQLYWLTGDEPTDDSHYSLLQPLFSSALAHTVHASIQESRFGEQNALARQAFRKRQPYDQEYQDYKGLAVRKLGGTKPQNVSQLNSERGGVNYLLSSLPPQWRSQRKPPVFNRDTVMTAFFKGVDAASVVRKLAGFLKKDPPPTLETREYRQELEQELASALVNFEAGVKDALPAGWSVAPTCHLALCEQLWLDPERAAHDEDFRKAYEWGDWPDEVAQRFANHLNAALRQAGLTAVADTEYTHWVRQVLLSVAWPVPRRRRAERSAGNE</sequence>
<dbReference type="Proteomes" id="UP000321891">
    <property type="component" value="Unassembled WGS sequence"/>
</dbReference>
<keyword evidence="4" id="KW-1185">Reference proteome</keyword>
<organism evidence="1 3">
    <name type="scientific">Acetobacter cibinongensis</name>
    <dbReference type="NCBI Taxonomy" id="146475"/>
    <lineage>
        <taxon>Bacteria</taxon>
        <taxon>Pseudomonadati</taxon>
        <taxon>Pseudomonadota</taxon>
        <taxon>Alphaproteobacteria</taxon>
        <taxon>Acetobacterales</taxon>
        <taxon>Acetobacteraceae</taxon>
        <taxon>Acetobacter</taxon>
    </lineage>
</organism>
<dbReference type="Pfam" id="PF09611">
    <property type="entry name" value="Cas_Csy1"/>
    <property type="match status" value="1"/>
</dbReference>
<dbReference type="Proteomes" id="UP000032671">
    <property type="component" value="Unassembled WGS sequence"/>
</dbReference>
<dbReference type="STRING" id="1231339.Abci_010_075"/>
<accession>A0A0D6N3B4</accession>
<evidence type="ECO:0000313" key="3">
    <source>
        <dbReference type="Proteomes" id="UP000032671"/>
    </source>
</evidence>
<dbReference type="RefSeq" id="WP_048838277.1">
    <property type="nucleotide sequence ID" value="NZ_BAMV01000010.1"/>
</dbReference>
<reference evidence="1 3" key="1">
    <citation type="submission" date="2012-11" db="EMBL/GenBank/DDBJ databases">
        <title>Whole genome sequence of Acetobacter cibinongensis 4H-1.</title>
        <authorList>
            <person name="Azuma Y."/>
            <person name="Higashiura N."/>
            <person name="Hirakawa H."/>
            <person name="Matsushita K."/>
        </authorList>
    </citation>
    <scope>NUCLEOTIDE SEQUENCE [LARGE SCALE GENOMIC DNA]</scope>
    <source>
        <strain evidence="1 3">4H-1</strain>
    </source>
</reference>